<dbReference type="EMBL" id="JAUSQU010000001">
    <property type="protein sequence ID" value="MDP9843654.1"/>
    <property type="molecule type" value="Genomic_DNA"/>
</dbReference>
<evidence type="ECO:0000313" key="3">
    <source>
        <dbReference type="EMBL" id="MDP9843654.1"/>
    </source>
</evidence>
<evidence type="ECO:0000313" key="4">
    <source>
        <dbReference type="Proteomes" id="UP001225356"/>
    </source>
</evidence>
<evidence type="ECO:0000256" key="1">
    <source>
        <dbReference type="ARBA" id="ARBA00008791"/>
    </source>
</evidence>
<evidence type="ECO:0000259" key="2">
    <source>
        <dbReference type="Pfam" id="PF00582"/>
    </source>
</evidence>
<gene>
    <name evidence="3" type="ORF">J2853_002865</name>
</gene>
<comment type="caution">
    <text evidence="3">The sequence shown here is derived from an EMBL/GenBank/DDBJ whole genome shotgun (WGS) entry which is preliminary data.</text>
</comment>
<organism evidence="3 4">
    <name type="scientific">Streptosporangium lutulentum</name>
    <dbReference type="NCBI Taxonomy" id="1461250"/>
    <lineage>
        <taxon>Bacteria</taxon>
        <taxon>Bacillati</taxon>
        <taxon>Actinomycetota</taxon>
        <taxon>Actinomycetes</taxon>
        <taxon>Streptosporangiales</taxon>
        <taxon>Streptosporangiaceae</taxon>
        <taxon>Streptosporangium</taxon>
    </lineage>
</organism>
<dbReference type="InterPro" id="IPR014729">
    <property type="entry name" value="Rossmann-like_a/b/a_fold"/>
</dbReference>
<dbReference type="InterPro" id="IPR006016">
    <property type="entry name" value="UspA"/>
</dbReference>
<keyword evidence="4" id="KW-1185">Reference proteome</keyword>
<feature type="domain" description="UspA" evidence="2">
    <location>
        <begin position="147"/>
        <end position="270"/>
    </location>
</feature>
<proteinExistence type="inferred from homology"/>
<dbReference type="Pfam" id="PF00582">
    <property type="entry name" value="Usp"/>
    <property type="match status" value="2"/>
</dbReference>
<protein>
    <submittedName>
        <fullName evidence="3">Nucleotide-binding universal stress UspA family protein</fullName>
    </submittedName>
</protein>
<accession>A0ABT9QCJ3</accession>
<dbReference type="PANTHER" id="PTHR31964">
    <property type="entry name" value="ADENINE NUCLEOTIDE ALPHA HYDROLASES-LIKE SUPERFAMILY PROTEIN"/>
    <property type="match status" value="1"/>
</dbReference>
<dbReference type="PANTHER" id="PTHR31964:SF113">
    <property type="entry name" value="USPA DOMAIN-CONTAINING PROTEIN"/>
    <property type="match status" value="1"/>
</dbReference>
<dbReference type="InterPro" id="IPR006015">
    <property type="entry name" value="Universal_stress_UspA"/>
</dbReference>
<name>A0ABT9QCJ3_9ACTN</name>
<comment type="similarity">
    <text evidence="1">Belongs to the universal stress protein A family.</text>
</comment>
<dbReference type="SUPFAM" id="SSF52402">
    <property type="entry name" value="Adenine nucleotide alpha hydrolases-like"/>
    <property type="match status" value="2"/>
</dbReference>
<dbReference type="Proteomes" id="UP001225356">
    <property type="component" value="Unassembled WGS sequence"/>
</dbReference>
<dbReference type="RefSeq" id="WP_307557947.1">
    <property type="nucleotide sequence ID" value="NZ_JAUSQU010000001.1"/>
</dbReference>
<feature type="domain" description="UspA" evidence="2">
    <location>
        <begin position="1"/>
        <end position="135"/>
    </location>
</feature>
<reference evidence="3 4" key="1">
    <citation type="submission" date="2023-07" db="EMBL/GenBank/DDBJ databases">
        <title>Sequencing the genomes of 1000 actinobacteria strains.</title>
        <authorList>
            <person name="Klenk H.-P."/>
        </authorList>
    </citation>
    <scope>NUCLEOTIDE SEQUENCE [LARGE SCALE GENOMIC DNA]</scope>
    <source>
        <strain evidence="3 4">DSM 46740</strain>
    </source>
</reference>
<sequence>MRREIIVAFDGSPHSRSAIEWAARECRARRAELTVCHVWDGPRAECEAVITEQQRRLAGRILFDGMGLAERLLSGREVRSILIRGTPGPELVSLSRAAEMLVVGSRGLGGVAGLLIGSVSAHVAAHALCPVLVIPQAEPASRPCPATVVVGVDGSTGSLAALRFALGHARIHRLPVHAIHARAQTSPRPEQEVQQWVAEAMAALPRNHSSPVVTTSTFSEPPLAVLLSHSRHASLLAVGSRGLGRVRAQILGSVSQELLRRASCPVAVVRS</sequence>
<dbReference type="PRINTS" id="PR01438">
    <property type="entry name" value="UNVRSLSTRESS"/>
</dbReference>
<dbReference type="Gene3D" id="3.40.50.620">
    <property type="entry name" value="HUPs"/>
    <property type="match status" value="2"/>
</dbReference>